<dbReference type="Proteomes" id="UP000289200">
    <property type="component" value="Unassembled WGS sequence"/>
</dbReference>
<name>A0A447D0H5_9BRAD</name>
<dbReference type="AlphaFoldDB" id="A0A447D0H5"/>
<dbReference type="OrthoDB" id="9791073at2"/>
<dbReference type="SUPFAM" id="SSF56784">
    <property type="entry name" value="HAD-like"/>
    <property type="match status" value="1"/>
</dbReference>
<protein>
    <submittedName>
        <fullName evidence="1">Acid sugar phosphatase</fullName>
    </submittedName>
</protein>
<dbReference type="RefSeq" id="WP_129611007.1">
    <property type="nucleotide sequence ID" value="NZ_UWOC01000184.1"/>
</dbReference>
<dbReference type="EMBL" id="UWOC01000184">
    <property type="protein sequence ID" value="VCU10965.1"/>
    <property type="molecule type" value="Genomic_DNA"/>
</dbReference>
<dbReference type="CDD" id="cd07525">
    <property type="entry name" value="HAD_like"/>
    <property type="match status" value="1"/>
</dbReference>
<dbReference type="InterPro" id="IPR036412">
    <property type="entry name" value="HAD-like_sf"/>
</dbReference>
<evidence type="ECO:0000313" key="2">
    <source>
        <dbReference type="Proteomes" id="UP000289200"/>
    </source>
</evidence>
<gene>
    <name evidence="1" type="primary">yutF</name>
    <name evidence="1" type="ORF">RHODGE_RHODGE_04169</name>
</gene>
<keyword evidence="2" id="KW-1185">Reference proteome</keyword>
<comment type="caution">
    <text evidence="1">The sequence shown here is derived from an EMBL/GenBank/DDBJ whole genome shotgun (WGS) entry which is preliminary data.</text>
</comment>
<dbReference type="GO" id="GO:0005737">
    <property type="term" value="C:cytoplasm"/>
    <property type="evidence" value="ECO:0007669"/>
    <property type="project" value="TreeGrafter"/>
</dbReference>
<organism evidence="1 2">
    <name type="scientific">Rhodoplanes serenus</name>
    <dbReference type="NCBI Taxonomy" id="200615"/>
    <lineage>
        <taxon>Bacteria</taxon>
        <taxon>Pseudomonadati</taxon>
        <taxon>Pseudomonadota</taxon>
        <taxon>Alphaproteobacteria</taxon>
        <taxon>Hyphomicrobiales</taxon>
        <taxon>Nitrobacteraceae</taxon>
        <taxon>Rhodoplanes</taxon>
    </lineage>
</organism>
<proteinExistence type="predicted"/>
<reference evidence="2" key="1">
    <citation type="submission" date="2018-10" db="EMBL/GenBank/DDBJ databases">
        <authorList>
            <person name="Peiro R."/>
            <person name="Begona"/>
            <person name="Cbmso G."/>
            <person name="Lopez M."/>
            <person name="Gonzalez S."/>
            <person name="Sacristan E."/>
            <person name="Castillo E."/>
        </authorList>
    </citation>
    <scope>NUCLEOTIDE SEQUENCE [LARGE SCALE GENOMIC DNA]</scope>
</reference>
<dbReference type="Pfam" id="PF13344">
    <property type="entry name" value="Hydrolase_6"/>
    <property type="match status" value="1"/>
</dbReference>
<dbReference type="GO" id="GO:0016791">
    <property type="term" value="F:phosphatase activity"/>
    <property type="evidence" value="ECO:0007669"/>
    <property type="project" value="TreeGrafter"/>
</dbReference>
<accession>A0A447D0H5</accession>
<dbReference type="InterPro" id="IPR023214">
    <property type="entry name" value="HAD_sf"/>
</dbReference>
<dbReference type="Pfam" id="PF13242">
    <property type="entry name" value="Hydrolase_like"/>
    <property type="match status" value="1"/>
</dbReference>
<dbReference type="Gene3D" id="3.40.50.1000">
    <property type="entry name" value="HAD superfamily/HAD-like"/>
    <property type="match status" value="2"/>
</dbReference>
<dbReference type="NCBIfam" id="TIGR01459">
    <property type="entry name" value="HAD-SF-IIA-hyp4"/>
    <property type="match status" value="1"/>
</dbReference>
<dbReference type="InterPro" id="IPR006357">
    <property type="entry name" value="HAD-SF_hydro_IIA"/>
</dbReference>
<dbReference type="PANTHER" id="PTHR19288:SF90">
    <property type="entry name" value="OS08G0542600 PROTEIN"/>
    <property type="match status" value="1"/>
</dbReference>
<dbReference type="InterPro" id="IPR006356">
    <property type="entry name" value="HAD-SF_hydro_IIA_hyp3"/>
</dbReference>
<dbReference type="PANTHER" id="PTHR19288">
    <property type="entry name" value="4-NITROPHENYLPHOSPHATASE-RELATED"/>
    <property type="match status" value="1"/>
</dbReference>
<evidence type="ECO:0000313" key="1">
    <source>
        <dbReference type="EMBL" id="VCU10965.1"/>
    </source>
</evidence>
<sequence length="289" mass="31191">MSIPFPPVIDHFAPLATRYDVAFCDVWGVIHNGIAHFPEACEALRRFRAGGGSVVLLTNAPRDGAVVESFLDTLKVPRDAWDVIVTSGDVARAEIEARRDQPVLHIGPERDSSMFDHLAVRFADVDGAGYAVCSGLYDDETETPDDYRDLMAAMRARDLFMICANPDRVVERGDRLVYCAGAVADLYESMGGAVLFSGKPYRPIYQRALARAAALRGAPVGLDRVVAIGDSVRTDLRGATGFGIDCLFVTAGIHAEELGGRETIDHGALAAIFSEAGVLPAVVTRRLAW</sequence>
<dbReference type="NCBIfam" id="TIGR01460">
    <property type="entry name" value="HAD-SF-IIA"/>
    <property type="match status" value="1"/>
</dbReference>